<sequence>MKAFTRSLIVFLAAVLLLALPFQASKASAASAEDTLYAYIPMDIDEHWAYEALDNFVSADLLKGYTDSYGDTYLKPDLSISRAEFVSILVRALGLATEEAGKSFADVPAGKWYSEPIRIASSLGVVNGLTDTTFGPDELVKRGEIATMVVRAFESSVKFEGEAKSFSDVPDYFATPFIAKASQAGIVRGATATTFKPYANATRAEAVVMIQRALDLQKSDLPEDAVLTAVISEENAKETEAVNAEEYGKLGEIQAQYYTGYQLAASFWDGEDLAAMKEQGYKMAFELTAPASYEVVSKSNRFAVIHTTGGKINMKLEGPDMTHTEVIPTDATYYLKKMPDNSWKIYYMYEDDPEYSEDEFGL</sequence>
<gene>
    <name evidence="3" type="ORF">PghCCS26_05730</name>
</gene>
<dbReference type="PANTHER" id="PTHR43308">
    <property type="entry name" value="OUTER MEMBRANE PROTEIN ALPHA-RELATED"/>
    <property type="match status" value="1"/>
</dbReference>
<feature type="chain" id="PRO_5047246580" description="SLH domain-containing protein" evidence="1">
    <location>
        <begin position="30"/>
        <end position="362"/>
    </location>
</feature>
<evidence type="ECO:0000256" key="1">
    <source>
        <dbReference type="SAM" id="SignalP"/>
    </source>
</evidence>
<organism evidence="3 4">
    <name type="scientific">Paenibacillus glycanilyticus</name>
    <dbReference type="NCBI Taxonomy" id="126569"/>
    <lineage>
        <taxon>Bacteria</taxon>
        <taxon>Bacillati</taxon>
        <taxon>Bacillota</taxon>
        <taxon>Bacilli</taxon>
        <taxon>Bacillales</taxon>
        <taxon>Paenibacillaceae</taxon>
        <taxon>Paenibacillus</taxon>
    </lineage>
</organism>
<feature type="domain" description="SLH" evidence="2">
    <location>
        <begin position="161"/>
        <end position="224"/>
    </location>
</feature>
<accession>A0ABQ6NEH2</accession>
<feature type="domain" description="SLH" evidence="2">
    <location>
        <begin position="104"/>
        <end position="160"/>
    </location>
</feature>
<name>A0ABQ6NEH2_9BACL</name>
<dbReference type="PROSITE" id="PS51272">
    <property type="entry name" value="SLH"/>
    <property type="match status" value="3"/>
</dbReference>
<dbReference type="Pfam" id="PF00395">
    <property type="entry name" value="SLH"/>
    <property type="match status" value="3"/>
</dbReference>
<dbReference type="InterPro" id="IPR051465">
    <property type="entry name" value="Cell_Envelope_Struct_Comp"/>
</dbReference>
<proteinExistence type="predicted"/>
<feature type="domain" description="SLH" evidence="2">
    <location>
        <begin position="36"/>
        <end position="103"/>
    </location>
</feature>
<evidence type="ECO:0000313" key="4">
    <source>
        <dbReference type="Proteomes" id="UP001285921"/>
    </source>
</evidence>
<reference evidence="3 4" key="1">
    <citation type="submission" date="2023-05" db="EMBL/GenBank/DDBJ databases">
        <title>Draft genome of Paenibacillus sp. CCS26.</title>
        <authorList>
            <person name="Akita H."/>
            <person name="Shinto Y."/>
            <person name="Kimura Z."/>
        </authorList>
    </citation>
    <scope>NUCLEOTIDE SEQUENCE [LARGE SCALE GENOMIC DNA]</scope>
    <source>
        <strain evidence="3 4">CCS26</strain>
    </source>
</reference>
<dbReference type="RefSeq" id="WP_317978739.1">
    <property type="nucleotide sequence ID" value="NZ_BTCL01000002.1"/>
</dbReference>
<keyword evidence="4" id="KW-1185">Reference proteome</keyword>
<evidence type="ECO:0000313" key="3">
    <source>
        <dbReference type="EMBL" id="GMK43446.1"/>
    </source>
</evidence>
<keyword evidence="1" id="KW-0732">Signal</keyword>
<dbReference type="InterPro" id="IPR001119">
    <property type="entry name" value="SLH_dom"/>
</dbReference>
<dbReference type="EMBL" id="BTCL01000002">
    <property type="protein sequence ID" value="GMK43446.1"/>
    <property type="molecule type" value="Genomic_DNA"/>
</dbReference>
<evidence type="ECO:0000259" key="2">
    <source>
        <dbReference type="PROSITE" id="PS51272"/>
    </source>
</evidence>
<feature type="signal peptide" evidence="1">
    <location>
        <begin position="1"/>
        <end position="29"/>
    </location>
</feature>
<dbReference type="Proteomes" id="UP001285921">
    <property type="component" value="Unassembled WGS sequence"/>
</dbReference>
<dbReference type="PANTHER" id="PTHR43308:SF5">
    <property type="entry name" value="S-LAYER PROTEIN _ PEPTIDOGLYCAN ENDO-BETA-N-ACETYLGLUCOSAMINIDASE"/>
    <property type="match status" value="1"/>
</dbReference>
<comment type="caution">
    <text evidence="3">The sequence shown here is derived from an EMBL/GenBank/DDBJ whole genome shotgun (WGS) entry which is preliminary data.</text>
</comment>
<protein>
    <recommendedName>
        <fullName evidence="2">SLH domain-containing protein</fullName>
    </recommendedName>
</protein>